<protein>
    <recommendedName>
        <fullName evidence="10">L-threonylcarbamoyladenylate synthase</fullName>
        <ecNumber evidence="3">2.7.7.87</ecNumber>
    </recommendedName>
    <alternativeName>
        <fullName evidence="10">L-threonylcarbamoyladenylate synthase</fullName>
    </alternativeName>
</protein>
<dbReference type="Pfam" id="PF01300">
    <property type="entry name" value="Sua5_yciO_yrdC"/>
    <property type="match status" value="1"/>
</dbReference>
<dbReference type="GO" id="GO:0005524">
    <property type="term" value="F:ATP binding"/>
    <property type="evidence" value="ECO:0007669"/>
    <property type="project" value="UniProtKB-KW"/>
</dbReference>
<evidence type="ECO:0000259" key="12">
    <source>
        <dbReference type="PROSITE" id="PS51163"/>
    </source>
</evidence>
<keyword evidence="4" id="KW-0963">Cytoplasm</keyword>
<sequence length="203" mass="22539">MKTEQYEIKDIETVANLLKEGKVVAFPTDTVYGLACIYDNEEALKALKACKIRPEEKPIPTMVSSFRQMEEIAIMSEEARDLAEEFMPGAFTMVLKKNENLPDYLTNGLDTIGIRMPDDDFILHLIDLCEKPLLVTSANLSGEEPGKTGEEVLKQLDGRMDAIVMGCAKGDSSSTIVDVSDGDVRILREGPISEKQIMKVLHK</sequence>
<organism evidence="13 14">
    <name type="scientific">Amedibacterium intestinale</name>
    <dbReference type="NCBI Taxonomy" id="2583452"/>
    <lineage>
        <taxon>Bacteria</taxon>
        <taxon>Bacillati</taxon>
        <taxon>Bacillota</taxon>
        <taxon>Erysipelotrichia</taxon>
        <taxon>Erysipelotrichales</taxon>
        <taxon>Erysipelotrichaceae</taxon>
        <taxon>Amedibacterium</taxon>
    </lineage>
</organism>
<evidence type="ECO:0000256" key="3">
    <source>
        <dbReference type="ARBA" id="ARBA00012584"/>
    </source>
</evidence>
<dbReference type="GO" id="GO:0000049">
    <property type="term" value="F:tRNA binding"/>
    <property type="evidence" value="ECO:0007669"/>
    <property type="project" value="TreeGrafter"/>
</dbReference>
<evidence type="ECO:0000313" key="14">
    <source>
        <dbReference type="Proteomes" id="UP000464754"/>
    </source>
</evidence>
<dbReference type="InterPro" id="IPR006070">
    <property type="entry name" value="Sua5-like_dom"/>
</dbReference>
<evidence type="ECO:0000256" key="11">
    <source>
        <dbReference type="ARBA" id="ARBA00048366"/>
    </source>
</evidence>
<evidence type="ECO:0000256" key="1">
    <source>
        <dbReference type="ARBA" id="ARBA00004496"/>
    </source>
</evidence>
<keyword evidence="9" id="KW-0067">ATP-binding</keyword>
<dbReference type="SUPFAM" id="SSF55821">
    <property type="entry name" value="YrdC/RibB"/>
    <property type="match status" value="1"/>
</dbReference>
<dbReference type="GO" id="GO:0061710">
    <property type="term" value="F:L-threonylcarbamoyladenylate synthase"/>
    <property type="evidence" value="ECO:0007669"/>
    <property type="project" value="UniProtKB-EC"/>
</dbReference>
<dbReference type="GO" id="GO:0005737">
    <property type="term" value="C:cytoplasm"/>
    <property type="evidence" value="ECO:0007669"/>
    <property type="project" value="UniProtKB-SubCell"/>
</dbReference>
<dbReference type="EMBL" id="AP019695">
    <property type="protein sequence ID" value="BBK22979.1"/>
    <property type="molecule type" value="Genomic_DNA"/>
</dbReference>
<dbReference type="RefSeq" id="WP_118361633.1">
    <property type="nucleotide sequence ID" value="NZ_AP019695.1"/>
</dbReference>
<keyword evidence="5" id="KW-0808">Transferase</keyword>
<evidence type="ECO:0000256" key="10">
    <source>
        <dbReference type="ARBA" id="ARBA00029774"/>
    </source>
</evidence>
<evidence type="ECO:0000256" key="8">
    <source>
        <dbReference type="ARBA" id="ARBA00022741"/>
    </source>
</evidence>
<accession>A0A6N4TJP9</accession>
<gene>
    <name evidence="13" type="ORF">Aargi30884_18820</name>
</gene>
<evidence type="ECO:0000313" key="13">
    <source>
        <dbReference type="EMBL" id="BBK22979.1"/>
    </source>
</evidence>
<evidence type="ECO:0000256" key="4">
    <source>
        <dbReference type="ARBA" id="ARBA00022490"/>
    </source>
</evidence>
<dbReference type="GO" id="GO:0003725">
    <property type="term" value="F:double-stranded RNA binding"/>
    <property type="evidence" value="ECO:0007669"/>
    <property type="project" value="InterPro"/>
</dbReference>
<comment type="similarity">
    <text evidence="2">Belongs to the SUA5 family.</text>
</comment>
<comment type="subcellular location">
    <subcellularLocation>
        <location evidence="1">Cytoplasm</location>
    </subcellularLocation>
</comment>
<proteinExistence type="inferred from homology"/>
<dbReference type="PANTHER" id="PTHR17490">
    <property type="entry name" value="SUA5"/>
    <property type="match status" value="1"/>
</dbReference>
<evidence type="ECO:0000256" key="5">
    <source>
        <dbReference type="ARBA" id="ARBA00022679"/>
    </source>
</evidence>
<dbReference type="PROSITE" id="PS51163">
    <property type="entry name" value="YRDC"/>
    <property type="match status" value="1"/>
</dbReference>
<keyword evidence="8" id="KW-0547">Nucleotide-binding</keyword>
<keyword evidence="6" id="KW-0819">tRNA processing</keyword>
<reference evidence="14" key="1">
    <citation type="submission" date="2019-05" db="EMBL/GenBank/DDBJ databases">
        <title>Complete genome sequencing of Absiella argi strain JCM 30884.</title>
        <authorList>
            <person name="Sakamoto M."/>
            <person name="Murakami T."/>
            <person name="Mori H."/>
        </authorList>
    </citation>
    <scope>NUCLEOTIDE SEQUENCE [LARGE SCALE GENOMIC DNA]</scope>
    <source>
        <strain evidence="14">JCM 30884</strain>
    </source>
</reference>
<dbReference type="InterPro" id="IPR050156">
    <property type="entry name" value="TC-AMP_synthase_SUA5"/>
</dbReference>
<dbReference type="Proteomes" id="UP000464754">
    <property type="component" value="Chromosome"/>
</dbReference>
<evidence type="ECO:0000256" key="7">
    <source>
        <dbReference type="ARBA" id="ARBA00022695"/>
    </source>
</evidence>
<dbReference type="GO" id="GO:0006450">
    <property type="term" value="P:regulation of translational fidelity"/>
    <property type="evidence" value="ECO:0007669"/>
    <property type="project" value="TreeGrafter"/>
</dbReference>
<evidence type="ECO:0000256" key="6">
    <source>
        <dbReference type="ARBA" id="ARBA00022694"/>
    </source>
</evidence>
<evidence type="ECO:0000256" key="9">
    <source>
        <dbReference type="ARBA" id="ARBA00022840"/>
    </source>
</evidence>
<keyword evidence="7" id="KW-0548">Nucleotidyltransferase</keyword>
<feature type="domain" description="YrdC-like" evidence="12">
    <location>
        <begin position="8"/>
        <end position="192"/>
    </location>
</feature>
<dbReference type="NCBIfam" id="TIGR00057">
    <property type="entry name" value="L-threonylcarbamoyladenylate synthase"/>
    <property type="match status" value="1"/>
</dbReference>
<dbReference type="PANTHER" id="PTHR17490:SF16">
    <property type="entry name" value="THREONYLCARBAMOYL-AMP SYNTHASE"/>
    <property type="match status" value="1"/>
</dbReference>
<comment type="catalytic activity">
    <reaction evidence="11">
        <text>L-threonine + hydrogencarbonate + ATP = L-threonylcarbamoyladenylate + diphosphate + H2O</text>
        <dbReference type="Rhea" id="RHEA:36407"/>
        <dbReference type="ChEBI" id="CHEBI:15377"/>
        <dbReference type="ChEBI" id="CHEBI:17544"/>
        <dbReference type="ChEBI" id="CHEBI:30616"/>
        <dbReference type="ChEBI" id="CHEBI:33019"/>
        <dbReference type="ChEBI" id="CHEBI:57926"/>
        <dbReference type="ChEBI" id="CHEBI:73682"/>
        <dbReference type="EC" id="2.7.7.87"/>
    </reaction>
</comment>
<dbReference type="KEGG" id="aarg:Aargi30884_18820"/>
<dbReference type="GO" id="GO:0008033">
    <property type="term" value="P:tRNA processing"/>
    <property type="evidence" value="ECO:0007669"/>
    <property type="project" value="UniProtKB-KW"/>
</dbReference>
<dbReference type="Gene3D" id="3.90.870.10">
    <property type="entry name" value="DHBP synthase"/>
    <property type="match status" value="1"/>
</dbReference>
<dbReference type="AlphaFoldDB" id="A0A6N4TJP9"/>
<evidence type="ECO:0000256" key="2">
    <source>
        <dbReference type="ARBA" id="ARBA00007663"/>
    </source>
</evidence>
<dbReference type="InterPro" id="IPR017945">
    <property type="entry name" value="DHBP_synth_RibB-like_a/b_dom"/>
</dbReference>
<dbReference type="EC" id="2.7.7.87" evidence="3"/>
<name>A0A6N4TJP9_9FIRM</name>
<keyword evidence="14" id="KW-1185">Reference proteome</keyword>